<proteinExistence type="predicted"/>
<reference evidence="2 3" key="1">
    <citation type="journal article" date="2019" name="Int. J. Syst. Evol. Microbiol.">
        <title>The Global Catalogue of Microorganisms (GCM) 10K type strain sequencing project: providing services to taxonomists for standard genome sequencing and annotation.</title>
        <authorList>
            <consortium name="The Broad Institute Genomics Platform"/>
            <consortium name="The Broad Institute Genome Sequencing Center for Infectious Disease"/>
            <person name="Wu L."/>
            <person name="Ma J."/>
        </authorList>
    </citation>
    <scope>NUCLEOTIDE SEQUENCE [LARGE SCALE GENOMIC DNA]</scope>
    <source>
        <strain evidence="2 3">JCM 13581</strain>
    </source>
</reference>
<organism evidence="2 3">
    <name type="scientific">Streptomyces sodiiphilus</name>
    <dbReference type="NCBI Taxonomy" id="226217"/>
    <lineage>
        <taxon>Bacteria</taxon>
        <taxon>Bacillati</taxon>
        <taxon>Actinomycetota</taxon>
        <taxon>Actinomycetes</taxon>
        <taxon>Kitasatosporales</taxon>
        <taxon>Streptomycetaceae</taxon>
        <taxon>Streptomyces</taxon>
    </lineage>
</organism>
<evidence type="ECO:0000256" key="1">
    <source>
        <dbReference type="SAM" id="MobiDB-lite"/>
    </source>
</evidence>
<gene>
    <name evidence="2" type="ORF">GCM10009716_02130</name>
</gene>
<name>A0ABN2NUR8_9ACTN</name>
<accession>A0ABN2NUR8</accession>
<comment type="caution">
    <text evidence="2">The sequence shown here is derived from an EMBL/GenBank/DDBJ whole genome shotgun (WGS) entry which is preliminary data.</text>
</comment>
<sequence>MEGLLTILMVRLGTGSQVVKDPRRRAVREPRREGTGLTGSAGKRDTELTRLGMPNLN</sequence>
<feature type="region of interest" description="Disordered" evidence="1">
    <location>
        <begin position="21"/>
        <end position="57"/>
    </location>
</feature>
<protein>
    <submittedName>
        <fullName evidence="2">Uncharacterized protein</fullName>
    </submittedName>
</protein>
<dbReference type="Proteomes" id="UP001501303">
    <property type="component" value="Unassembled WGS sequence"/>
</dbReference>
<evidence type="ECO:0000313" key="2">
    <source>
        <dbReference type="EMBL" id="GAA1895640.1"/>
    </source>
</evidence>
<dbReference type="EMBL" id="BAAAMJ010000002">
    <property type="protein sequence ID" value="GAA1895640.1"/>
    <property type="molecule type" value="Genomic_DNA"/>
</dbReference>
<evidence type="ECO:0000313" key="3">
    <source>
        <dbReference type="Proteomes" id="UP001501303"/>
    </source>
</evidence>
<keyword evidence="3" id="KW-1185">Reference proteome</keyword>